<dbReference type="Pfam" id="PF14337">
    <property type="entry name" value="Abi_alpha"/>
    <property type="match status" value="1"/>
</dbReference>
<dbReference type="Proteomes" id="UP000615687">
    <property type="component" value="Unassembled WGS sequence"/>
</dbReference>
<sequence length="251" mass="27706">MEEEIKVVGKSADAVAEAAKTAGKLIDAASSFGRWLDRIFGDAVESGVGLASQELRYLEIQRAIRLSEKVQRKMNDAGVVDIRAVSPKIGLPILQNAAMEEDEKLHDLWSNLLAAALNPKGAKVERSFVSILKDFSSEDAATFHRIAIAWNEEKFVSLPHNLDTIRTENCVVSVVQSAEGPPFPEQMISVTNLARLGLIRPSNSTAKLHTIVPDKFHRSDPRIQEITVRVANDLNLVVLTPLGFEFWNAIR</sequence>
<gene>
    <name evidence="1" type="ORF">IG617_20020</name>
</gene>
<dbReference type="EMBL" id="JACYXJ010000007">
    <property type="protein sequence ID" value="MBD8878589.1"/>
    <property type="molecule type" value="Genomic_DNA"/>
</dbReference>
<keyword evidence="2" id="KW-1185">Reference proteome</keyword>
<evidence type="ECO:0000313" key="2">
    <source>
        <dbReference type="Proteomes" id="UP000615687"/>
    </source>
</evidence>
<evidence type="ECO:0000313" key="1">
    <source>
        <dbReference type="EMBL" id="MBD8878589.1"/>
    </source>
</evidence>
<accession>A0ABR9CFD4</accession>
<proteinExistence type="predicted"/>
<organism evidence="1 2">
    <name type="scientific">Roseibium polysiphoniae</name>
    <dbReference type="NCBI Taxonomy" id="2571221"/>
    <lineage>
        <taxon>Bacteria</taxon>
        <taxon>Pseudomonadati</taxon>
        <taxon>Pseudomonadota</taxon>
        <taxon>Alphaproteobacteria</taxon>
        <taxon>Hyphomicrobiales</taxon>
        <taxon>Stappiaceae</taxon>
        <taxon>Roseibium</taxon>
    </lineage>
</organism>
<dbReference type="RefSeq" id="WP_192110986.1">
    <property type="nucleotide sequence ID" value="NZ_JACYXJ010000007.1"/>
</dbReference>
<comment type="caution">
    <text evidence="1">The sequence shown here is derived from an EMBL/GenBank/DDBJ whole genome shotgun (WGS) entry which is preliminary data.</text>
</comment>
<protein>
    <submittedName>
        <fullName evidence="1">DUF4393 domain-containing protein</fullName>
    </submittedName>
</protein>
<reference evidence="1 2" key="1">
    <citation type="submission" date="2020-09" db="EMBL/GenBank/DDBJ databases">
        <title>The genome sequence of type strain Labrenzia polysiphoniae KACC 19711.</title>
        <authorList>
            <person name="Liu Y."/>
        </authorList>
    </citation>
    <scope>NUCLEOTIDE SEQUENCE [LARGE SCALE GENOMIC DNA]</scope>
    <source>
        <strain evidence="1 2">KACC 19711</strain>
    </source>
</reference>
<name>A0ABR9CFD4_9HYPH</name>
<dbReference type="InterPro" id="IPR025506">
    <property type="entry name" value="Abi_alpha"/>
</dbReference>